<dbReference type="Proteomes" id="UP001160483">
    <property type="component" value="Unassembled WGS sequence"/>
</dbReference>
<comment type="caution">
    <text evidence="2">The sequence shown here is derived from an EMBL/GenBank/DDBJ whole genome shotgun (WGS) entry which is preliminary data.</text>
</comment>
<feature type="chain" id="PRO_5043874399" evidence="1">
    <location>
        <begin position="19"/>
        <end position="125"/>
    </location>
</feature>
<protein>
    <submittedName>
        <fullName evidence="2">Uncharacterized protein</fullName>
    </submittedName>
</protein>
<name>A0AAU9L2V8_9STRA</name>
<feature type="signal peptide" evidence="1">
    <location>
        <begin position="1"/>
        <end position="18"/>
    </location>
</feature>
<gene>
    <name evidence="2" type="ORF">PBS003_LOCUS5322</name>
</gene>
<dbReference type="AlphaFoldDB" id="A0AAU9L2V8"/>
<evidence type="ECO:0000313" key="2">
    <source>
        <dbReference type="EMBL" id="CAH0478632.1"/>
    </source>
</evidence>
<keyword evidence="1" id="KW-0732">Signal</keyword>
<organism evidence="2 3">
    <name type="scientific">Peronospora belbahrii</name>
    <dbReference type="NCBI Taxonomy" id="622444"/>
    <lineage>
        <taxon>Eukaryota</taxon>
        <taxon>Sar</taxon>
        <taxon>Stramenopiles</taxon>
        <taxon>Oomycota</taxon>
        <taxon>Peronosporomycetes</taxon>
        <taxon>Peronosporales</taxon>
        <taxon>Peronosporaceae</taxon>
        <taxon>Peronospora</taxon>
    </lineage>
</organism>
<sequence>MASRMNILHLLLLGKSLSSDRLLRSSTLHLSACAKCQAWGVLLGEKQRHVSAVATTSPSPAVQNAQLNATTSSSDPRLIVLHVPVDDASRPLRALLDSMAWNHFSRAESLPFLTSQLRVLSVQGR</sequence>
<reference evidence="2" key="1">
    <citation type="submission" date="2021-11" db="EMBL/GenBank/DDBJ databases">
        <authorList>
            <person name="Islam A."/>
            <person name="Islam S."/>
            <person name="Flora M.S."/>
            <person name="Rahman M."/>
            <person name="Ziaur R.M."/>
            <person name="Epstein J.H."/>
            <person name="Hassan M."/>
            <person name="Klassen M."/>
            <person name="Woodard K."/>
            <person name="Webb A."/>
            <person name="Webby R.J."/>
            <person name="El Zowalaty M.E."/>
        </authorList>
    </citation>
    <scope>NUCLEOTIDE SEQUENCE</scope>
    <source>
        <strain evidence="2">Pbs3</strain>
    </source>
</reference>
<evidence type="ECO:0000313" key="3">
    <source>
        <dbReference type="Proteomes" id="UP001160483"/>
    </source>
</evidence>
<proteinExistence type="predicted"/>
<accession>A0AAU9L2V8</accession>
<evidence type="ECO:0000256" key="1">
    <source>
        <dbReference type="SAM" id="SignalP"/>
    </source>
</evidence>
<dbReference type="EMBL" id="CAKKTJ010000264">
    <property type="protein sequence ID" value="CAH0478632.1"/>
    <property type="molecule type" value="Genomic_DNA"/>
</dbReference>